<organism evidence="1 2">
    <name type="scientific">Bursaphelenchus okinawaensis</name>
    <dbReference type="NCBI Taxonomy" id="465554"/>
    <lineage>
        <taxon>Eukaryota</taxon>
        <taxon>Metazoa</taxon>
        <taxon>Ecdysozoa</taxon>
        <taxon>Nematoda</taxon>
        <taxon>Chromadorea</taxon>
        <taxon>Rhabditida</taxon>
        <taxon>Tylenchina</taxon>
        <taxon>Tylenchomorpha</taxon>
        <taxon>Aphelenchoidea</taxon>
        <taxon>Aphelenchoididae</taxon>
        <taxon>Bursaphelenchus</taxon>
    </lineage>
</organism>
<comment type="caution">
    <text evidence="1">The sequence shown here is derived from an EMBL/GenBank/DDBJ whole genome shotgun (WGS) entry which is preliminary data.</text>
</comment>
<dbReference type="EMBL" id="CAJFCW020000001">
    <property type="protein sequence ID" value="CAG9085221.1"/>
    <property type="molecule type" value="Genomic_DNA"/>
</dbReference>
<keyword evidence="2" id="KW-1185">Reference proteome</keyword>
<reference evidence="1" key="1">
    <citation type="submission" date="2020-09" db="EMBL/GenBank/DDBJ databases">
        <authorList>
            <person name="Kikuchi T."/>
        </authorList>
    </citation>
    <scope>NUCLEOTIDE SEQUENCE</scope>
    <source>
        <strain evidence="1">SH1</strain>
    </source>
</reference>
<proteinExistence type="predicted"/>
<accession>A0A811JV13</accession>
<evidence type="ECO:0000313" key="2">
    <source>
        <dbReference type="Proteomes" id="UP000614601"/>
    </source>
</evidence>
<gene>
    <name evidence="1" type="ORF">BOKJ2_LOCUS2017</name>
</gene>
<sequence>MLLKQWMQVNIFEAYELLHASFSSDDVTLSGNFGSTKQRFRKSVYNYPASFGVYDALAEKIIIRSHEKKLKTVEDWFNGWSLFDKSYYESIAEVCGSWLMSWSMFEAQIEDSSPRVGKSDHSVVSKSINRKNTKWFQKVVISKLANVVSANQNQSPLE</sequence>
<evidence type="ECO:0000313" key="1">
    <source>
        <dbReference type="EMBL" id="CAD5207333.1"/>
    </source>
</evidence>
<name>A0A811JV13_9BILA</name>
<dbReference type="AlphaFoldDB" id="A0A811JV13"/>
<protein>
    <submittedName>
        <fullName evidence="1">Uncharacterized protein</fullName>
    </submittedName>
</protein>
<dbReference type="Proteomes" id="UP000783686">
    <property type="component" value="Unassembled WGS sequence"/>
</dbReference>
<dbReference type="Proteomes" id="UP000614601">
    <property type="component" value="Unassembled WGS sequence"/>
</dbReference>
<dbReference type="EMBL" id="CAJFDH010000001">
    <property type="protein sequence ID" value="CAD5207333.1"/>
    <property type="molecule type" value="Genomic_DNA"/>
</dbReference>